<keyword evidence="2" id="KW-0472">Membrane</keyword>
<feature type="coiled-coil region" evidence="1">
    <location>
        <begin position="388"/>
        <end position="606"/>
    </location>
</feature>
<gene>
    <name evidence="3" type="ORF">DEA61_04525</name>
</gene>
<protein>
    <recommendedName>
        <fullName evidence="5">Rad50/SbcC-type AAA domain-containing protein</fullName>
    </recommendedName>
</protein>
<dbReference type="Proteomes" id="UP000264445">
    <property type="component" value="Unassembled WGS sequence"/>
</dbReference>
<dbReference type="PANTHER" id="PTHR41259">
    <property type="entry name" value="DOUBLE-STRAND BREAK REPAIR RAD50 ATPASE, PUTATIVE-RELATED"/>
    <property type="match status" value="1"/>
</dbReference>
<keyword evidence="2" id="KW-1133">Transmembrane helix</keyword>
<proteinExistence type="predicted"/>
<organism evidence="3 4">
    <name type="scientific">Caldanaerobacter subterraneus</name>
    <dbReference type="NCBI Taxonomy" id="911092"/>
    <lineage>
        <taxon>Bacteria</taxon>
        <taxon>Bacillati</taxon>
        <taxon>Bacillota</taxon>
        <taxon>Clostridia</taxon>
        <taxon>Thermoanaerobacterales</taxon>
        <taxon>Thermoanaerobacteraceae</taxon>
        <taxon>Caldanaerobacter</taxon>
    </lineage>
</organism>
<feature type="transmembrane region" description="Helical" evidence="2">
    <location>
        <begin position="355"/>
        <end position="373"/>
    </location>
</feature>
<keyword evidence="2" id="KW-0812">Transmembrane</keyword>
<dbReference type="SUPFAM" id="SSF52540">
    <property type="entry name" value="P-loop containing nucleoside triphosphate hydrolases"/>
    <property type="match status" value="2"/>
</dbReference>
<feature type="coiled-coil region" evidence="1">
    <location>
        <begin position="186"/>
        <end position="305"/>
    </location>
</feature>
<dbReference type="EMBL" id="DOLB01000079">
    <property type="protein sequence ID" value="HBT49097.1"/>
    <property type="molecule type" value="Genomic_DNA"/>
</dbReference>
<keyword evidence="1" id="KW-0175">Coiled coil</keyword>
<dbReference type="PANTHER" id="PTHR41259:SF1">
    <property type="entry name" value="DOUBLE-STRAND BREAK REPAIR RAD50 ATPASE, PUTATIVE-RELATED"/>
    <property type="match status" value="1"/>
</dbReference>
<sequence length="769" mass="90948">MRIKEFLITRYGPLGYKTKFVLGNFTLFVGKNESGKTLTIEALIKLLLGKNVKDFENIDRVEENPEGYVVLETEQGMEVKLPDKGTLIQVTGLSPTDCRNIFIIRNSDLSLDKEGAFYTEVTDKLMGLRSEEINKIKEKLREIGRITPTGIFRNVGEEKLKERIEKGQRLIEDIDKLHKKIKEEGLEDSELEYVKIAEEIEKLKSELEELEEARKREIYEKAENALKEINEYSKRLKVLERFNEAEWQKWRDHERDIEQYHREKEGALEELQKTEEELQKHENRYAVLKEEFEILEGRKKKLEENIKPELINYEKQKTEFRAWETKNSFWQPLAYASSILLAFSLLGLFFKYSSWMIFLTLVFLLSAVVSWAYSFQFWRKKGHLESLFEKIRLALAELELEGETLEKALAHIQRFEETYLQKNKDKEDMERQKERLENKIEQLRGRIENLEEKIRSVQNVIARIKENSGEETLEGYKKKIEEKKDLETKIKGAERELRSLLGGEAISYWEQAIEELSSYKDKALGRKYDEKEVDHLRRKRQQLEEKLETLEKQREDIKRVMTEIEKRAGEILRSEKYLYCHTLADLEKIKEELQKFIQENETRKNRVLTAIKIWEKIDREEKGKVATLFGEDSLVSKYFAVATEHRYRGVVYHQERGTVEVVREDGARLSPEKLSGGAYDQLYFAIRLALGKKLLASSGGFFILDDPFIKADPYRLKKQLQMVKEMVYEEGWQIIYFTAKGEVEEALREEKEKGEITYFKIEDFSHEEE</sequence>
<comment type="caution">
    <text evidence="3">The sequence shown here is derived from an EMBL/GenBank/DDBJ whole genome shotgun (WGS) entry which is preliminary data.</text>
</comment>
<evidence type="ECO:0000313" key="4">
    <source>
        <dbReference type="Proteomes" id="UP000264445"/>
    </source>
</evidence>
<dbReference type="AlphaFoldDB" id="A0A101E4C8"/>
<name>A0A101E4C8_9THEO</name>
<dbReference type="Gene3D" id="3.40.50.300">
    <property type="entry name" value="P-loop containing nucleotide triphosphate hydrolases"/>
    <property type="match status" value="2"/>
</dbReference>
<evidence type="ECO:0000256" key="1">
    <source>
        <dbReference type="SAM" id="Coils"/>
    </source>
</evidence>
<evidence type="ECO:0000256" key="2">
    <source>
        <dbReference type="SAM" id="Phobius"/>
    </source>
</evidence>
<feature type="transmembrane region" description="Helical" evidence="2">
    <location>
        <begin position="329"/>
        <end position="349"/>
    </location>
</feature>
<accession>A0A101E4C8</accession>
<dbReference type="InterPro" id="IPR027417">
    <property type="entry name" value="P-loop_NTPase"/>
</dbReference>
<evidence type="ECO:0008006" key="5">
    <source>
        <dbReference type="Google" id="ProtNLM"/>
    </source>
</evidence>
<reference evidence="3 4" key="1">
    <citation type="journal article" date="2018" name="Nat. Biotechnol.">
        <title>A standardized bacterial taxonomy based on genome phylogeny substantially revises the tree of life.</title>
        <authorList>
            <person name="Parks D.H."/>
            <person name="Chuvochina M."/>
            <person name="Waite D.W."/>
            <person name="Rinke C."/>
            <person name="Skarshewski A."/>
            <person name="Chaumeil P.A."/>
            <person name="Hugenholtz P."/>
        </authorList>
    </citation>
    <scope>NUCLEOTIDE SEQUENCE [LARGE SCALE GENOMIC DNA]</scope>
    <source>
        <strain evidence="3">UBA12544</strain>
    </source>
</reference>
<dbReference type="RefSeq" id="WP_278428951.1">
    <property type="nucleotide sequence ID" value="NZ_DOLB01000079.1"/>
</dbReference>
<evidence type="ECO:0000313" key="3">
    <source>
        <dbReference type="EMBL" id="HBT49097.1"/>
    </source>
</evidence>